<evidence type="ECO:0000313" key="3">
    <source>
        <dbReference type="Proteomes" id="UP000253910"/>
    </source>
</evidence>
<dbReference type="Gene3D" id="3.30.110.40">
    <property type="entry name" value="TusA-like domain"/>
    <property type="match status" value="1"/>
</dbReference>
<proteinExistence type="predicted"/>
<dbReference type="Proteomes" id="UP000253910">
    <property type="component" value="Unassembled WGS sequence"/>
</dbReference>
<sequence length="75" mass="8579">MKYQLNLTALSCPIPLLTAKKALANLATNDELVLQLNRQSAVENFVVFCEENQCELVDQHWLSEQIFEVCLKKIN</sequence>
<dbReference type="GO" id="GO:0016740">
    <property type="term" value="F:transferase activity"/>
    <property type="evidence" value="ECO:0007669"/>
    <property type="project" value="UniProtKB-KW"/>
</dbReference>
<dbReference type="InterPro" id="IPR001455">
    <property type="entry name" value="TusA-like"/>
</dbReference>
<dbReference type="RefSeq" id="WP_049369522.1">
    <property type="nucleotide sequence ID" value="NZ_JVHG01000015.1"/>
</dbReference>
<dbReference type="InterPro" id="IPR036868">
    <property type="entry name" value="TusA-like_sf"/>
</dbReference>
<keyword evidence="2" id="KW-0808">Transferase</keyword>
<dbReference type="SUPFAM" id="SSF64307">
    <property type="entry name" value="SirA-like"/>
    <property type="match status" value="1"/>
</dbReference>
<evidence type="ECO:0000313" key="2">
    <source>
        <dbReference type="EMBL" id="RDE98509.1"/>
    </source>
</evidence>
<dbReference type="CDD" id="cd00291">
    <property type="entry name" value="SirA_YedF_YeeD"/>
    <property type="match status" value="1"/>
</dbReference>
<gene>
    <name evidence="2" type="ORF">DPV87_01700</name>
</gene>
<evidence type="ECO:0000259" key="1">
    <source>
        <dbReference type="PROSITE" id="PS01148"/>
    </source>
</evidence>
<dbReference type="Pfam" id="PF01206">
    <property type="entry name" value="TusA"/>
    <property type="match status" value="1"/>
</dbReference>
<comment type="caution">
    <text evidence="2">The sequence shown here is derived from an EMBL/GenBank/DDBJ whole genome shotgun (WGS) entry which is preliminary data.</text>
</comment>
<dbReference type="EMBL" id="QEPW01000002">
    <property type="protein sequence ID" value="RDE98509.1"/>
    <property type="molecule type" value="Genomic_DNA"/>
</dbReference>
<accession>A0A369Z7L6</accession>
<feature type="domain" description="UPF0033" evidence="1">
    <location>
        <begin position="5"/>
        <end position="29"/>
    </location>
</feature>
<protein>
    <submittedName>
        <fullName evidence="2">Sulfurtransferase TusA family protein</fullName>
    </submittedName>
</protein>
<dbReference type="AlphaFoldDB" id="A0A369Z7L6"/>
<dbReference type="PROSITE" id="PS01148">
    <property type="entry name" value="UPF0033"/>
    <property type="match status" value="1"/>
</dbReference>
<name>A0A369Z7L6_HAEPA</name>
<reference evidence="2 3" key="1">
    <citation type="submission" date="2018-05" db="EMBL/GenBank/DDBJ databases">
        <title>Draft Genome Sequences for a Diverse set of 7 Haemophilus Species.</title>
        <authorList>
            <person name="Nichols M."/>
            <person name="Topaz N."/>
            <person name="Wang X."/>
            <person name="Wang X."/>
            <person name="Boxrud D."/>
        </authorList>
    </citation>
    <scope>NUCLEOTIDE SEQUENCE [LARGE SCALE GENOMIC DNA]</scope>
    <source>
        <strain evidence="2 3">C2008001710</strain>
    </source>
</reference>
<organism evidence="2 3">
    <name type="scientific">Haemophilus parainfluenzae</name>
    <dbReference type="NCBI Taxonomy" id="729"/>
    <lineage>
        <taxon>Bacteria</taxon>
        <taxon>Pseudomonadati</taxon>
        <taxon>Pseudomonadota</taxon>
        <taxon>Gammaproteobacteria</taxon>
        <taxon>Pasteurellales</taxon>
        <taxon>Pasteurellaceae</taxon>
        <taxon>Haemophilus</taxon>
    </lineage>
</organism>